<dbReference type="AlphaFoldDB" id="A0A6P7IH10"/>
<keyword evidence="5" id="KW-1185">Reference proteome</keyword>
<dbReference type="InParanoid" id="A0A6P7IH10"/>
<feature type="domain" description="Immunoglobulin" evidence="4">
    <location>
        <begin position="133"/>
        <end position="239"/>
    </location>
</feature>
<evidence type="ECO:0000256" key="1">
    <source>
        <dbReference type="SAM" id="Phobius"/>
    </source>
</evidence>
<keyword evidence="2" id="KW-0732">Signal</keyword>
<dbReference type="InterPro" id="IPR039090">
    <property type="entry name" value="CD7"/>
</dbReference>
<evidence type="ECO:0000259" key="4">
    <source>
        <dbReference type="SMART" id="SM00409"/>
    </source>
</evidence>
<dbReference type="Pfam" id="PF07686">
    <property type="entry name" value="V-set"/>
    <property type="match status" value="2"/>
</dbReference>
<evidence type="ECO:0000313" key="6">
    <source>
        <dbReference type="RefSeq" id="XP_028264041.1"/>
    </source>
</evidence>
<dbReference type="RefSeq" id="XP_028264041.1">
    <property type="nucleotide sequence ID" value="XM_028408240.1"/>
</dbReference>
<feature type="domain" description="Immunoglobulin V-set" evidence="3">
    <location>
        <begin position="143"/>
        <end position="224"/>
    </location>
</feature>
<dbReference type="Proteomes" id="UP000515145">
    <property type="component" value="Chromosome 1"/>
</dbReference>
<name>A0A6P7IH10_9TELE</name>
<feature type="chain" id="PRO_5027670329" evidence="2">
    <location>
        <begin position="18"/>
        <end position="324"/>
    </location>
</feature>
<dbReference type="PANTHER" id="PTHR15343">
    <property type="entry name" value="CD7"/>
    <property type="match status" value="1"/>
</dbReference>
<feature type="domain" description="Immunoglobulin" evidence="4">
    <location>
        <begin position="18"/>
        <end position="130"/>
    </location>
</feature>
<evidence type="ECO:0000259" key="3">
    <source>
        <dbReference type="SMART" id="SM00406"/>
    </source>
</evidence>
<sequence>MMLLSFSIMLLCLSASSERVVLFKEPGENVTLKCSEDCPKSIDGFESLYMYHDFNNTHEEVFFHEREQSSPVDKVTERQRYKGRTETSGSYRSLSITIKNLTKEDAGVYTCVYKKTAQDKVSCDVYTVVIGERIVLSKEPGETVTLRCSSDICPQSIDSHTLLNRYHINVLPKEVSFHGWKMFPLDEVTEQKRYKGRIQTDRADMSLTISDLTTNDSAAYTCVDKKAVQLSCTVYSVVILSRDTGETEERSPPLLLIFITICAVSTMVTMSFMLLIFPRVKRWCVNRRSKGGATQITNDNIYEIMNKNGYQAEAAPEQPPLSQE</sequence>
<dbReference type="InterPro" id="IPR013783">
    <property type="entry name" value="Ig-like_fold"/>
</dbReference>
<dbReference type="InterPro" id="IPR036179">
    <property type="entry name" value="Ig-like_dom_sf"/>
</dbReference>
<dbReference type="InterPro" id="IPR003599">
    <property type="entry name" value="Ig_sub"/>
</dbReference>
<dbReference type="Gene3D" id="2.60.40.10">
    <property type="entry name" value="Immunoglobulins"/>
    <property type="match status" value="2"/>
</dbReference>
<dbReference type="SMART" id="SM00406">
    <property type="entry name" value="IGv"/>
    <property type="match status" value="2"/>
</dbReference>
<dbReference type="GO" id="GO:0016020">
    <property type="term" value="C:membrane"/>
    <property type="evidence" value="ECO:0007669"/>
    <property type="project" value="InterPro"/>
</dbReference>
<feature type="domain" description="Immunoglobulin V-set" evidence="3">
    <location>
        <begin position="29"/>
        <end position="113"/>
    </location>
</feature>
<dbReference type="SUPFAM" id="SSF48726">
    <property type="entry name" value="Immunoglobulin"/>
    <property type="match status" value="2"/>
</dbReference>
<proteinExistence type="predicted"/>
<dbReference type="GO" id="GO:0002250">
    <property type="term" value="P:adaptive immune response"/>
    <property type="evidence" value="ECO:0007669"/>
    <property type="project" value="InterPro"/>
</dbReference>
<keyword evidence="1" id="KW-0812">Transmembrane</keyword>
<reference evidence="6" key="1">
    <citation type="submission" date="2025-08" db="UniProtKB">
        <authorList>
            <consortium name="RefSeq"/>
        </authorList>
    </citation>
    <scope>IDENTIFICATION</scope>
</reference>
<dbReference type="InterPro" id="IPR013106">
    <property type="entry name" value="Ig_V-set"/>
</dbReference>
<dbReference type="GO" id="GO:0038023">
    <property type="term" value="F:signaling receptor activity"/>
    <property type="evidence" value="ECO:0007669"/>
    <property type="project" value="InterPro"/>
</dbReference>
<dbReference type="PANTHER" id="PTHR15343:SF0">
    <property type="entry name" value="T-CELL ANTIGEN CD7"/>
    <property type="match status" value="1"/>
</dbReference>
<gene>
    <name evidence="6" type="primary">LOC114437493</name>
</gene>
<feature type="transmembrane region" description="Helical" evidence="1">
    <location>
        <begin position="254"/>
        <end position="277"/>
    </location>
</feature>
<organism evidence="5 6">
    <name type="scientific">Parambassis ranga</name>
    <name type="common">Indian glassy fish</name>
    <dbReference type="NCBI Taxonomy" id="210632"/>
    <lineage>
        <taxon>Eukaryota</taxon>
        <taxon>Metazoa</taxon>
        <taxon>Chordata</taxon>
        <taxon>Craniata</taxon>
        <taxon>Vertebrata</taxon>
        <taxon>Euteleostomi</taxon>
        <taxon>Actinopterygii</taxon>
        <taxon>Neopterygii</taxon>
        <taxon>Teleostei</taxon>
        <taxon>Neoteleostei</taxon>
        <taxon>Acanthomorphata</taxon>
        <taxon>Ovalentaria</taxon>
        <taxon>Ambassidae</taxon>
        <taxon>Parambassis</taxon>
    </lineage>
</organism>
<evidence type="ECO:0000256" key="2">
    <source>
        <dbReference type="SAM" id="SignalP"/>
    </source>
</evidence>
<evidence type="ECO:0000313" key="5">
    <source>
        <dbReference type="Proteomes" id="UP000515145"/>
    </source>
</evidence>
<dbReference type="SMART" id="SM00409">
    <property type="entry name" value="IG"/>
    <property type="match status" value="2"/>
</dbReference>
<accession>A0A6P7IH10</accession>
<keyword evidence="1" id="KW-1133">Transmembrane helix</keyword>
<protein>
    <submittedName>
        <fullName evidence="6">Uncharacterized protein LOC114437493 isoform X1</fullName>
    </submittedName>
</protein>
<feature type="signal peptide" evidence="2">
    <location>
        <begin position="1"/>
        <end position="17"/>
    </location>
</feature>
<dbReference type="OrthoDB" id="8436389at2759"/>
<keyword evidence="1" id="KW-0472">Membrane</keyword>
<dbReference type="GeneID" id="114437493"/>